<sequence>MDFHSGEASGAAAVANDDYTGTDNGDGLDIVLNDDDCRDDDVHGEGLDNNNKECFEKSKVGSDFVTALGVNYLLFQSILVPYGNESAPWSSDSSDFNPMMKNVNIPIIEDEGMHINSKSSLVFDGVSKIG</sequence>
<dbReference type="EMBL" id="OX451739">
    <property type="protein sequence ID" value="CAI8606997.1"/>
    <property type="molecule type" value="Genomic_DNA"/>
</dbReference>
<accession>A0AAV1AA33</accession>
<organism evidence="1 2">
    <name type="scientific">Vicia faba</name>
    <name type="common">Broad bean</name>
    <name type="synonym">Faba vulgaris</name>
    <dbReference type="NCBI Taxonomy" id="3906"/>
    <lineage>
        <taxon>Eukaryota</taxon>
        <taxon>Viridiplantae</taxon>
        <taxon>Streptophyta</taxon>
        <taxon>Embryophyta</taxon>
        <taxon>Tracheophyta</taxon>
        <taxon>Spermatophyta</taxon>
        <taxon>Magnoliopsida</taxon>
        <taxon>eudicotyledons</taxon>
        <taxon>Gunneridae</taxon>
        <taxon>Pentapetalae</taxon>
        <taxon>rosids</taxon>
        <taxon>fabids</taxon>
        <taxon>Fabales</taxon>
        <taxon>Fabaceae</taxon>
        <taxon>Papilionoideae</taxon>
        <taxon>50 kb inversion clade</taxon>
        <taxon>NPAAA clade</taxon>
        <taxon>Hologalegina</taxon>
        <taxon>IRL clade</taxon>
        <taxon>Fabeae</taxon>
        <taxon>Vicia</taxon>
    </lineage>
</organism>
<dbReference type="AlphaFoldDB" id="A0AAV1AA33"/>
<reference evidence="1 2" key="1">
    <citation type="submission" date="2023-01" db="EMBL/GenBank/DDBJ databases">
        <authorList>
            <person name="Kreplak J."/>
        </authorList>
    </citation>
    <scope>NUCLEOTIDE SEQUENCE [LARGE SCALE GENOMIC DNA]</scope>
</reference>
<evidence type="ECO:0000313" key="1">
    <source>
        <dbReference type="EMBL" id="CAI8606997.1"/>
    </source>
</evidence>
<evidence type="ECO:0000313" key="2">
    <source>
        <dbReference type="Proteomes" id="UP001157006"/>
    </source>
</evidence>
<dbReference type="Proteomes" id="UP001157006">
    <property type="component" value="Chromosome 4"/>
</dbReference>
<keyword evidence="2" id="KW-1185">Reference proteome</keyword>
<proteinExistence type="predicted"/>
<gene>
    <name evidence="1" type="ORF">VFH_IV017600</name>
</gene>
<name>A0AAV1AA33_VICFA</name>
<protein>
    <submittedName>
        <fullName evidence="1">Uncharacterized protein</fullName>
    </submittedName>
</protein>